<organism evidence="4 5">
    <name type="scientific">Pterulicium gracile</name>
    <dbReference type="NCBI Taxonomy" id="1884261"/>
    <lineage>
        <taxon>Eukaryota</taxon>
        <taxon>Fungi</taxon>
        <taxon>Dikarya</taxon>
        <taxon>Basidiomycota</taxon>
        <taxon>Agaricomycotina</taxon>
        <taxon>Agaricomycetes</taxon>
        <taxon>Agaricomycetidae</taxon>
        <taxon>Agaricales</taxon>
        <taxon>Pleurotineae</taxon>
        <taxon>Pterulaceae</taxon>
        <taxon>Pterulicium</taxon>
    </lineage>
</organism>
<gene>
    <name evidence="4" type="ORF">BDV98DRAFT_507363</name>
</gene>
<dbReference type="GO" id="GO:0006351">
    <property type="term" value="P:DNA-templated transcription"/>
    <property type="evidence" value="ECO:0007669"/>
    <property type="project" value="InterPro"/>
</dbReference>
<dbReference type="Pfam" id="PF04082">
    <property type="entry name" value="Fungal_trans"/>
    <property type="match status" value="1"/>
</dbReference>
<name>A0A5C3QIX5_9AGAR</name>
<dbReference type="GO" id="GO:0008270">
    <property type="term" value="F:zinc ion binding"/>
    <property type="evidence" value="ECO:0007669"/>
    <property type="project" value="InterPro"/>
</dbReference>
<dbReference type="STRING" id="1884261.A0A5C3QIX5"/>
<dbReference type="AlphaFoldDB" id="A0A5C3QIX5"/>
<dbReference type="EMBL" id="ML178824">
    <property type="protein sequence ID" value="TFL01702.1"/>
    <property type="molecule type" value="Genomic_DNA"/>
</dbReference>
<keyword evidence="2" id="KW-0539">Nucleus</keyword>
<sequence length="491" mass="55515">MAVGCLVDLQRPSDPLEAERYHHLARASLCEFSVMEDTTVDAITCLFYMTWYLLVFSDQKKAAGYAWGLMGLTAKLAQSVSLDTMKAKVIHEELEKRRSLFWELMYLDARLALSLGRPPSLFIKHMDCKQPSYLNDGHDSRQYYQEWKHLCYVECLSPVLEINSSPSLDYSTVLQLDAKVREFSTPVPFRTDVIHSRAFIMQKASLTTALEAVLLQLHRTWFTRALNGTGEAFNRRHRYAPSVVAVFLSACRMIATVEELYRREPELSSRIYFLWSNAVSAAVALCVLVSRAPFTCLSPAALHELDRVRALFTDAKDRCPRALQVIPVLETMVEKAHTIYSRWADGQSSNFVLKQHEEGGNEPVKTKEDYAKAFMKPQPVKDVFDDCHPSLAQCIHEVHQRALALFPLRKPCMCSAHKGPPDASWNEKPRSPLLPELYRGEVHGTPIYGLEGGHGAASVNAGAQASRIHVVDTLNFDFGVLNQTNGWMTWF</sequence>
<dbReference type="PANTHER" id="PTHR31001">
    <property type="entry name" value="UNCHARACTERIZED TRANSCRIPTIONAL REGULATORY PROTEIN"/>
    <property type="match status" value="1"/>
</dbReference>
<keyword evidence="5" id="KW-1185">Reference proteome</keyword>
<dbReference type="GO" id="GO:0005634">
    <property type="term" value="C:nucleus"/>
    <property type="evidence" value="ECO:0007669"/>
    <property type="project" value="UniProtKB-SubCell"/>
</dbReference>
<evidence type="ECO:0000256" key="1">
    <source>
        <dbReference type="ARBA" id="ARBA00004123"/>
    </source>
</evidence>
<dbReference type="OrthoDB" id="424974at2759"/>
<dbReference type="SMART" id="SM00906">
    <property type="entry name" value="Fungal_trans"/>
    <property type="match status" value="1"/>
</dbReference>
<evidence type="ECO:0000259" key="3">
    <source>
        <dbReference type="SMART" id="SM00906"/>
    </source>
</evidence>
<dbReference type="CDD" id="cd12148">
    <property type="entry name" value="fungal_TF_MHR"/>
    <property type="match status" value="1"/>
</dbReference>
<accession>A0A5C3QIX5</accession>
<dbReference type="InterPro" id="IPR050613">
    <property type="entry name" value="Sec_Metabolite_Reg"/>
</dbReference>
<evidence type="ECO:0000313" key="5">
    <source>
        <dbReference type="Proteomes" id="UP000305067"/>
    </source>
</evidence>
<comment type="subcellular location">
    <subcellularLocation>
        <location evidence="1">Nucleus</location>
    </subcellularLocation>
</comment>
<protein>
    <recommendedName>
        <fullName evidence="3">Xylanolytic transcriptional activator regulatory domain-containing protein</fullName>
    </recommendedName>
</protein>
<evidence type="ECO:0000313" key="4">
    <source>
        <dbReference type="EMBL" id="TFL01702.1"/>
    </source>
</evidence>
<dbReference type="Proteomes" id="UP000305067">
    <property type="component" value="Unassembled WGS sequence"/>
</dbReference>
<dbReference type="InterPro" id="IPR007219">
    <property type="entry name" value="XnlR_reg_dom"/>
</dbReference>
<proteinExistence type="predicted"/>
<feature type="domain" description="Xylanolytic transcriptional activator regulatory" evidence="3">
    <location>
        <begin position="66"/>
        <end position="137"/>
    </location>
</feature>
<dbReference type="PANTHER" id="PTHR31001:SF56">
    <property type="entry name" value="ZN(2)-C6 FUNGAL-TYPE DOMAIN-CONTAINING PROTEIN"/>
    <property type="match status" value="1"/>
</dbReference>
<evidence type="ECO:0000256" key="2">
    <source>
        <dbReference type="ARBA" id="ARBA00023242"/>
    </source>
</evidence>
<dbReference type="GO" id="GO:0003677">
    <property type="term" value="F:DNA binding"/>
    <property type="evidence" value="ECO:0007669"/>
    <property type="project" value="InterPro"/>
</dbReference>
<reference evidence="4 5" key="1">
    <citation type="journal article" date="2019" name="Nat. Ecol. Evol.">
        <title>Megaphylogeny resolves global patterns of mushroom evolution.</title>
        <authorList>
            <person name="Varga T."/>
            <person name="Krizsan K."/>
            <person name="Foldi C."/>
            <person name="Dima B."/>
            <person name="Sanchez-Garcia M."/>
            <person name="Sanchez-Ramirez S."/>
            <person name="Szollosi G.J."/>
            <person name="Szarkandi J.G."/>
            <person name="Papp V."/>
            <person name="Albert L."/>
            <person name="Andreopoulos W."/>
            <person name="Angelini C."/>
            <person name="Antonin V."/>
            <person name="Barry K.W."/>
            <person name="Bougher N.L."/>
            <person name="Buchanan P."/>
            <person name="Buyck B."/>
            <person name="Bense V."/>
            <person name="Catcheside P."/>
            <person name="Chovatia M."/>
            <person name="Cooper J."/>
            <person name="Damon W."/>
            <person name="Desjardin D."/>
            <person name="Finy P."/>
            <person name="Geml J."/>
            <person name="Haridas S."/>
            <person name="Hughes K."/>
            <person name="Justo A."/>
            <person name="Karasinski D."/>
            <person name="Kautmanova I."/>
            <person name="Kiss B."/>
            <person name="Kocsube S."/>
            <person name="Kotiranta H."/>
            <person name="LaButti K.M."/>
            <person name="Lechner B.E."/>
            <person name="Liimatainen K."/>
            <person name="Lipzen A."/>
            <person name="Lukacs Z."/>
            <person name="Mihaltcheva S."/>
            <person name="Morgado L.N."/>
            <person name="Niskanen T."/>
            <person name="Noordeloos M.E."/>
            <person name="Ohm R.A."/>
            <person name="Ortiz-Santana B."/>
            <person name="Ovrebo C."/>
            <person name="Racz N."/>
            <person name="Riley R."/>
            <person name="Savchenko A."/>
            <person name="Shiryaev A."/>
            <person name="Soop K."/>
            <person name="Spirin V."/>
            <person name="Szebenyi C."/>
            <person name="Tomsovsky M."/>
            <person name="Tulloss R.E."/>
            <person name="Uehling J."/>
            <person name="Grigoriev I.V."/>
            <person name="Vagvolgyi C."/>
            <person name="Papp T."/>
            <person name="Martin F.M."/>
            <person name="Miettinen O."/>
            <person name="Hibbett D.S."/>
            <person name="Nagy L.G."/>
        </authorList>
    </citation>
    <scope>NUCLEOTIDE SEQUENCE [LARGE SCALE GENOMIC DNA]</scope>
    <source>
        <strain evidence="4 5">CBS 309.79</strain>
    </source>
</reference>